<dbReference type="InterPro" id="IPR000415">
    <property type="entry name" value="Nitroreductase-like"/>
</dbReference>
<gene>
    <name evidence="4" type="ORF">EHV08_03200</name>
</gene>
<comment type="similarity">
    <text evidence="1">Belongs to the nitroreductase family.</text>
</comment>
<evidence type="ECO:0000256" key="2">
    <source>
        <dbReference type="ARBA" id="ARBA00023002"/>
    </source>
</evidence>
<reference evidence="4 5" key="1">
    <citation type="submission" date="2018-12" db="EMBL/GenBank/DDBJ databases">
        <title>Genome sequencing of Prevotella sp. KCOM 3155 (= JS262).</title>
        <authorList>
            <person name="Kook J.-K."/>
            <person name="Park S.-N."/>
            <person name="Lim Y.K."/>
        </authorList>
    </citation>
    <scope>NUCLEOTIDE SEQUENCE [LARGE SCALE GENOMIC DNA]</scope>
    <source>
        <strain evidence="4 5">KCOM 3155</strain>
    </source>
</reference>
<dbReference type="OrthoDB" id="9804207at2"/>
<organism evidence="4 5">
    <name type="scientific">Prevotella koreensis</name>
    <dbReference type="NCBI Taxonomy" id="2490854"/>
    <lineage>
        <taxon>Bacteria</taxon>
        <taxon>Pseudomonadati</taxon>
        <taxon>Bacteroidota</taxon>
        <taxon>Bacteroidia</taxon>
        <taxon>Bacteroidales</taxon>
        <taxon>Prevotellaceae</taxon>
        <taxon>Prevotella</taxon>
    </lineage>
</organism>
<feature type="domain" description="Nitroreductase" evidence="3">
    <location>
        <begin position="9"/>
        <end position="148"/>
    </location>
</feature>
<dbReference type="GO" id="GO:0016491">
    <property type="term" value="F:oxidoreductase activity"/>
    <property type="evidence" value="ECO:0007669"/>
    <property type="project" value="UniProtKB-KW"/>
</dbReference>
<dbReference type="AlphaFoldDB" id="A0A432LI58"/>
<dbReference type="RefSeq" id="WP_126677925.1">
    <property type="nucleotide sequence ID" value="NZ_RYYU01000001.1"/>
</dbReference>
<keyword evidence="2" id="KW-0560">Oxidoreductase</keyword>
<evidence type="ECO:0000259" key="3">
    <source>
        <dbReference type="Pfam" id="PF00881"/>
    </source>
</evidence>
<dbReference type="Gene3D" id="3.40.109.10">
    <property type="entry name" value="NADH Oxidase"/>
    <property type="match status" value="1"/>
</dbReference>
<dbReference type="PANTHER" id="PTHR43673">
    <property type="entry name" value="NAD(P)H NITROREDUCTASE YDGI-RELATED"/>
    <property type="match status" value="1"/>
</dbReference>
<dbReference type="CDD" id="cd02136">
    <property type="entry name" value="PnbA_NfnB-like"/>
    <property type="match status" value="1"/>
</dbReference>
<keyword evidence="5" id="KW-1185">Reference proteome</keyword>
<comment type="caution">
    <text evidence="4">The sequence shown here is derived from an EMBL/GenBank/DDBJ whole genome shotgun (WGS) entry which is preliminary data.</text>
</comment>
<proteinExistence type="inferred from homology"/>
<dbReference type="EMBL" id="RYYU01000001">
    <property type="protein sequence ID" value="RUL58872.1"/>
    <property type="molecule type" value="Genomic_DNA"/>
</dbReference>
<evidence type="ECO:0000313" key="4">
    <source>
        <dbReference type="EMBL" id="RUL58872.1"/>
    </source>
</evidence>
<dbReference type="Proteomes" id="UP000278983">
    <property type="component" value="Unassembled WGS sequence"/>
</dbReference>
<dbReference type="InterPro" id="IPR029479">
    <property type="entry name" value="Nitroreductase"/>
</dbReference>
<evidence type="ECO:0000256" key="1">
    <source>
        <dbReference type="ARBA" id="ARBA00007118"/>
    </source>
</evidence>
<name>A0A432LI58_9BACT</name>
<protein>
    <submittedName>
        <fullName evidence="4">Nitroreductase family protein</fullName>
    </submittedName>
</protein>
<evidence type="ECO:0000313" key="5">
    <source>
        <dbReference type="Proteomes" id="UP000278983"/>
    </source>
</evidence>
<dbReference type="Pfam" id="PF00881">
    <property type="entry name" value="Nitroreductase"/>
    <property type="match status" value="1"/>
</dbReference>
<dbReference type="SUPFAM" id="SSF55469">
    <property type="entry name" value="FMN-dependent nitroreductase-like"/>
    <property type="match status" value="1"/>
</dbReference>
<sequence length="182" mass="20238">MNQTINDIITRRSVKKYLDKPVPMELVEQVVKAGTYAPSGMNKQASIILAVTNKEMRDRLSRINLEIVKGKNLTTSSGHSDPFYGAPVVLVVLAKKEIGTRIYDGSLVMENMMIAANSLGLGSCWIHRAKETFETEEGKQILGELGVNEEYEGIGNCIIGYADSDGIKPQKPRKDDYVFWVK</sequence>
<dbReference type="PANTHER" id="PTHR43673:SF10">
    <property type="entry name" value="NADH DEHYDROGENASE_NAD(P)H NITROREDUCTASE XCC3605-RELATED"/>
    <property type="match status" value="1"/>
</dbReference>
<accession>A0A432LI58</accession>